<feature type="chain" id="PRO_5013325029" description="ABC-type transport auxiliary lipoprotein component domain-containing protein" evidence="1">
    <location>
        <begin position="29"/>
        <end position="217"/>
    </location>
</feature>
<dbReference type="InterPro" id="IPR005586">
    <property type="entry name" value="ABC_trans_aux"/>
</dbReference>
<protein>
    <recommendedName>
        <fullName evidence="2">ABC-type transport auxiliary lipoprotein component domain-containing protein</fullName>
    </recommendedName>
</protein>
<dbReference type="EMBL" id="NJIH01000021">
    <property type="protein sequence ID" value="OWT53462.1"/>
    <property type="molecule type" value="Genomic_DNA"/>
</dbReference>
<evidence type="ECO:0000313" key="3">
    <source>
        <dbReference type="EMBL" id="OWT53462.1"/>
    </source>
</evidence>
<dbReference type="SUPFAM" id="SSF159594">
    <property type="entry name" value="XCC0632-like"/>
    <property type="match status" value="1"/>
</dbReference>
<organism evidence="3 4">
    <name type="scientific">Candidimonas nitroreducens</name>
    <dbReference type="NCBI Taxonomy" id="683354"/>
    <lineage>
        <taxon>Bacteria</taxon>
        <taxon>Pseudomonadati</taxon>
        <taxon>Pseudomonadota</taxon>
        <taxon>Betaproteobacteria</taxon>
        <taxon>Burkholderiales</taxon>
        <taxon>Alcaligenaceae</taxon>
        <taxon>Candidimonas</taxon>
    </lineage>
</organism>
<evidence type="ECO:0000313" key="4">
    <source>
        <dbReference type="Proteomes" id="UP000214603"/>
    </source>
</evidence>
<evidence type="ECO:0000259" key="2">
    <source>
        <dbReference type="Pfam" id="PF03886"/>
    </source>
</evidence>
<dbReference type="Pfam" id="PF03886">
    <property type="entry name" value="ABC_trans_aux"/>
    <property type="match status" value="1"/>
</dbReference>
<dbReference type="Gene3D" id="3.40.50.10610">
    <property type="entry name" value="ABC-type transport auxiliary lipoprotein component"/>
    <property type="match status" value="1"/>
</dbReference>
<dbReference type="PROSITE" id="PS51257">
    <property type="entry name" value="PROKAR_LIPOPROTEIN"/>
    <property type="match status" value="1"/>
</dbReference>
<sequence length="217" mass="22955">MERCLKSYKFLCVAAAAMLLAGCAAPSANQYYTLAPEPASAPAPAPHGRLAYALSVQPVKIPAQVDRPQIVIGDSTRPAQLQPLNHSLWAAPLADEIRHALAGELSQRLGVPDIPLGTQPRGLPVWRLDFTVDRYELIYARAAVLEATWRLAELRGGTGHESVRVCRALAEVPARTGVAPLVAGQRLALQHIAALIAGQISGHGEAPATGVTLEGCT</sequence>
<comment type="caution">
    <text evidence="3">The sequence shown here is derived from an EMBL/GenBank/DDBJ whole genome shotgun (WGS) entry which is preliminary data.</text>
</comment>
<feature type="domain" description="ABC-type transport auxiliary lipoprotein component" evidence="2">
    <location>
        <begin position="32"/>
        <end position="197"/>
    </location>
</feature>
<name>A0A225LY54_9BURK</name>
<proteinExistence type="predicted"/>
<dbReference type="AlphaFoldDB" id="A0A225LY54"/>
<accession>A0A225LY54</accession>
<evidence type="ECO:0000256" key="1">
    <source>
        <dbReference type="SAM" id="SignalP"/>
    </source>
</evidence>
<keyword evidence="1" id="KW-0732">Signal</keyword>
<reference evidence="4" key="1">
    <citation type="submission" date="2017-06" db="EMBL/GenBank/DDBJ databases">
        <title>Herbaspirillum phytohormonus sp. nov., isolated from the root nodule of Robinia pseudoacacia in lead-zinc mine.</title>
        <authorList>
            <person name="Fan M."/>
            <person name="Lin Y."/>
        </authorList>
    </citation>
    <scope>NUCLEOTIDE SEQUENCE [LARGE SCALE GENOMIC DNA]</scope>
    <source>
        <strain evidence="4">SC-089</strain>
    </source>
</reference>
<dbReference type="Proteomes" id="UP000214603">
    <property type="component" value="Unassembled WGS sequence"/>
</dbReference>
<keyword evidence="4" id="KW-1185">Reference proteome</keyword>
<feature type="signal peptide" evidence="1">
    <location>
        <begin position="1"/>
        <end position="28"/>
    </location>
</feature>
<gene>
    <name evidence="3" type="ORF">CEY11_24585</name>
</gene>